<protein>
    <submittedName>
        <fullName evidence="1">Uncharacterized protein</fullName>
    </submittedName>
</protein>
<evidence type="ECO:0000313" key="1">
    <source>
        <dbReference type="EMBL" id="AIA33679.1"/>
    </source>
</evidence>
<name>A0A059XYG3_MYCBV</name>
<dbReference type="PATRIC" id="fig|1316930.3.peg.90"/>
<evidence type="ECO:0000313" key="2">
    <source>
        <dbReference type="Proteomes" id="UP000027182"/>
    </source>
</evidence>
<reference evidence="1 2" key="1">
    <citation type="submission" date="2013-04" db="EMBL/GenBank/DDBJ databases">
        <authorList>
            <person name="Lin L."/>
            <person name="Zeng Z."/>
            <person name="Xie J."/>
            <person name="Luo L."/>
            <person name="Yang Z."/>
            <person name="Liang W."/>
            <person name="Lin H."/>
            <person name="Dong C."/>
            <person name="Sun Y."/>
        </authorList>
    </citation>
    <scope>NUCLEOTIDE SEQUENCE [LARGE SCALE GENOMIC DNA]</scope>
    <source>
        <strain evidence="1 2">CQ-W70</strain>
    </source>
</reference>
<accession>A0A059XYG3</accession>
<gene>
    <name evidence="1" type="ORF">K668_00435</name>
</gene>
<dbReference type="HOGENOM" id="CLU_1097614_0_0_14"/>
<sequence length="252" mass="28736">MIAITQNDESIKNETLSENNPDIQLFFEKQLKEFNEKISSLVGKRTHGSGRKRRSLSYDTNTSEYSELSKYIKDSDWTDIENQLWWKIETFYNFHSGIAGAIYKVKEILKNLDPVLELAQLGGDTLSTVSESLDGFPQVAAIVKGLSTVGSLLGLLRQTELQFNYSKNFIFTIFGEIIKVSKTRNIETIHKALQIAKESLDGVKSEWNTWLSLIIAKQKVNSSIDFLNGYIKIAEQKKADENRVYAWGSSWY</sequence>
<proteinExistence type="predicted"/>
<dbReference type="RefSeq" id="WP_013954549.1">
    <property type="nucleotide sequence ID" value="NZ_CP005933.1"/>
</dbReference>
<organism evidence="1 2">
    <name type="scientific">Mycoplasmopsis bovis CQ-W70</name>
    <dbReference type="NCBI Taxonomy" id="1316930"/>
    <lineage>
        <taxon>Bacteria</taxon>
        <taxon>Bacillati</taxon>
        <taxon>Mycoplasmatota</taxon>
        <taxon>Mycoplasmoidales</taxon>
        <taxon>Metamycoplasmataceae</taxon>
        <taxon>Mycoplasmopsis</taxon>
    </lineage>
</organism>
<dbReference type="Proteomes" id="UP000027182">
    <property type="component" value="Chromosome"/>
</dbReference>
<dbReference type="EMBL" id="CP005933">
    <property type="protein sequence ID" value="AIA33679.1"/>
    <property type="molecule type" value="Genomic_DNA"/>
</dbReference>
<dbReference type="AlphaFoldDB" id="A0A059XYG3"/>
<dbReference type="KEGG" id="mbq:K668_00435"/>